<feature type="non-terminal residue" evidence="2">
    <location>
        <position position="30"/>
    </location>
</feature>
<name>A0A6J4H397_9PROT</name>
<dbReference type="EMBL" id="CADCTD010000001">
    <property type="protein sequence ID" value="CAA9210191.1"/>
    <property type="molecule type" value="Genomic_DNA"/>
</dbReference>
<sequence length="30" mass="3287">VPAFPGLRHPRRDRRAAARRAGLHPAGLDV</sequence>
<feature type="compositionally biased region" description="Basic residues" evidence="1">
    <location>
        <begin position="8"/>
        <end position="22"/>
    </location>
</feature>
<protein>
    <submittedName>
        <fullName evidence="2">Uncharacterized protein</fullName>
    </submittedName>
</protein>
<evidence type="ECO:0000256" key="1">
    <source>
        <dbReference type="SAM" id="MobiDB-lite"/>
    </source>
</evidence>
<evidence type="ECO:0000313" key="2">
    <source>
        <dbReference type="EMBL" id="CAA9210191.1"/>
    </source>
</evidence>
<accession>A0A6J4H397</accession>
<feature type="non-terminal residue" evidence="2">
    <location>
        <position position="1"/>
    </location>
</feature>
<proteinExistence type="predicted"/>
<reference evidence="2" key="1">
    <citation type="submission" date="2020-02" db="EMBL/GenBank/DDBJ databases">
        <authorList>
            <person name="Meier V. D."/>
        </authorList>
    </citation>
    <scope>NUCLEOTIDE SEQUENCE</scope>
    <source>
        <strain evidence="2">AVDCRST_MAG27</strain>
    </source>
</reference>
<feature type="region of interest" description="Disordered" evidence="1">
    <location>
        <begin position="1"/>
        <end position="30"/>
    </location>
</feature>
<gene>
    <name evidence="2" type="ORF">AVDCRST_MAG27-1141</name>
</gene>
<organism evidence="2">
    <name type="scientific">uncultured Craurococcus sp</name>
    <dbReference type="NCBI Taxonomy" id="1135998"/>
    <lineage>
        <taxon>Bacteria</taxon>
        <taxon>Pseudomonadati</taxon>
        <taxon>Pseudomonadota</taxon>
        <taxon>Alphaproteobacteria</taxon>
        <taxon>Acetobacterales</taxon>
        <taxon>Acetobacteraceae</taxon>
        <taxon>Craurococcus</taxon>
        <taxon>environmental samples</taxon>
    </lineage>
</organism>
<dbReference type="AlphaFoldDB" id="A0A6J4H397"/>